<dbReference type="GO" id="GO:0016462">
    <property type="term" value="F:pyrophosphatase activity"/>
    <property type="evidence" value="ECO:0007669"/>
    <property type="project" value="TreeGrafter"/>
</dbReference>
<dbReference type="EMBL" id="CP002628">
    <property type="protein sequence ID" value="AEB06350.1"/>
    <property type="molecule type" value="Genomic_DNA"/>
</dbReference>
<dbReference type="SUPFAM" id="SSF53067">
    <property type="entry name" value="Actin-like ATPase domain"/>
    <property type="match status" value="2"/>
</dbReference>
<dbReference type="PANTHER" id="PTHR30005:SF13">
    <property type="entry name" value="EXOPOLYPHOSPHATASE 2"/>
    <property type="match status" value="1"/>
</dbReference>
<dbReference type="eggNOG" id="COG0248">
    <property type="taxonomic scope" value="Bacteria"/>
</dbReference>
<evidence type="ECO:0000313" key="2">
    <source>
        <dbReference type="EMBL" id="AEB06350.1"/>
    </source>
</evidence>
<dbReference type="AlphaFoldDB" id="F2N711"/>
<feature type="domain" description="Ppx/GppA phosphatase N-terminal" evidence="1">
    <location>
        <begin position="42"/>
        <end position="308"/>
    </location>
</feature>
<organism evidence="2 3">
    <name type="scientific">Coriobacterium glomerans (strain ATCC 49209 / DSM 20642 / JCM 10262 / PW2)</name>
    <dbReference type="NCBI Taxonomy" id="700015"/>
    <lineage>
        <taxon>Bacteria</taxon>
        <taxon>Bacillati</taxon>
        <taxon>Actinomycetota</taxon>
        <taxon>Coriobacteriia</taxon>
        <taxon>Coriobacteriales</taxon>
        <taxon>Coriobacteriaceae</taxon>
        <taxon>Coriobacterium</taxon>
    </lineage>
</organism>
<gene>
    <name evidence="2" type="ordered locus">Corgl_0223</name>
</gene>
<dbReference type="OrthoDB" id="9793035at2"/>
<dbReference type="KEGG" id="cgo:Corgl_0223"/>
<dbReference type="Gene3D" id="3.30.420.150">
    <property type="entry name" value="Exopolyphosphatase. Domain 2"/>
    <property type="match status" value="1"/>
</dbReference>
<dbReference type="STRING" id="700015.Corgl_0223"/>
<dbReference type="HOGENOM" id="CLU_025908_1_2_11"/>
<dbReference type="Proteomes" id="UP000006851">
    <property type="component" value="Chromosome"/>
</dbReference>
<reference evidence="3" key="1">
    <citation type="journal article" date="2013" name="Stand. Genomic Sci.">
        <title>Complete genome sequence of Coriobacterium glomerans type strain (PW2(T)) from the midgut of Pyrrhocoris apterus L. (red soldier bug).</title>
        <authorList>
            <person name="Stackebrandt E."/>
            <person name="Zeytun A."/>
            <person name="Lapidus A."/>
            <person name="Nolan M."/>
            <person name="Lucas S."/>
            <person name="Hammon N."/>
            <person name="Deshpande S."/>
            <person name="Cheng J.F."/>
            <person name="Tapia R."/>
            <person name="Goodwin L.A."/>
            <person name="Pitluck S."/>
            <person name="Liolios K."/>
            <person name="Pagani I."/>
            <person name="Ivanova N."/>
            <person name="Mavromatis K."/>
            <person name="Mikhailova N."/>
            <person name="Huntemann M."/>
            <person name="Pati A."/>
            <person name="Chen A."/>
            <person name="Palaniappan K."/>
            <person name="Chang Y.J."/>
            <person name="Land M."/>
            <person name="Hauser L."/>
            <person name="Rohde M."/>
            <person name="Pukall R."/>
            <person name="Goker M."/>
            <person name="Detter J.C."/>
            <person name="Woyke T."/>
            <person name="Bristow J."/>
            <person name="Eisen J.A."/>
            <person name="Markowitz V."/>
            <person name="Hugenholtz P."/>
            <person name="Kyrpides N.C."/>
            <person name="Klenk H.P."/>
        </authorList>
    </citation>
    <scope>NUCLEOTIDE SEQUENCE</scope>
    <source>
        <strain evidence="3">ATCC 49209 / DSM 20642 / JCM 10262 / PW2</strain>
    </source>
</reference>
<proteinExistence type="predicted"/>
<dbReference type="Pfam" id="PF02541">
    <property type="entry name" value="Ppx-GppA"/>
    <property type="match status" value="1"/>
</dbReference>
<evidence type="ECO:0000313" key="3">
    <source>
        <dbReference type="Proteomes" id="UP000006851"/>
    </source>
</evidence>
<keyword evidence="3" id="KW-1185">Reference proteome</keyword>
<evidence type="ECO:0000259" key="1">
    <source>
        <dbReference type="Pfam" id="PF02541"/>
    </source>
</evidence>
<accession>F2N711</accession>
<dbReference type="Gene3D" id="3.30.420.40">
    <property type="match status" value="1"/>
</dbReference>
<dbReference type="InterPro" id="IPR050273">
    <property type="entry name" value="GppA/Ppx_hydrolase"/>
</dbReference>
<name>F2N711_CORGP</name>
<dbReference type="InterPro" id="IPR003695">
    <property type="entry name" value="Ppx_GppA_N"/>
</dbReference>
<dbReference type="PANTHER" id="PTHR30005">
    <property type="entry name" value="EXOPOLYPHOSPHATASE"/>
    <property type="match status" value="1"/>
</dbReference>
<sequence>MRSRTSAKSPRRRRVAAIDIGTVSSRLSLAFVTDEAVVEARRLTVITDLGAGVDATRQFSSDAIERVRNACSRFVCEARTFGARSSCTTLTSAARDAGNADILLEKLADLGLEPQVIPGEVEARLTFYGVARDFDDERIVVVDSGGGSTEFATGAFDASRRDVRLEHVRSLDIGCRRVTDRFLQGDPPSADQIASARSWARAGFSRYWPTLAERPHKLVAVGGTVTTLVALTHGLKDYDASFVHLRQLALSEVESAIERMRDLPVREIAELAGIQPKRAPVILAGALIIAELMRAGGYDSLTVSENSLLVGLAATIGEELAASPSAIGWTPRLAVLED</sequence>
<protein>
    <submittedName>
        <fullName evidence="2">Ppx/GppA phosphatase</fullName>
    </submittedName>
</protein>
<dbReference type="InterPro" id="IPR043129">
    <property type="entry name" value="ATPase_NBD"/>
</dbReference>